<reference evidence="2" key="2">
    <citation type="journal article" date="2023" name="IMA Fungus">
        <title>Comparative genomic study of the Penicillium genus elucidates a diverse pangenome and 15 lateral gene transfer events.</title>
        <authorList>
            <person name="Petersen C."/>
            <person name="Sorensen T."/>
            <person name="Nielsen M.R."/>
            <person name="Sondergaard T.E."/>
            <person name="Sorensen J.L."/>
            <person name="Fitzpatrick D.A."/>
            <person name="Frisvad J.C."/>
            <person name="Nielsen K.L."/>
        </authorList>
    </citation>
    <scope>NUCLEOTIDE SEQUENCE</scope>
    <source>
        <strain evidence="2">IBT 22155</strain>
    </source>
</reference>
<dbReference type="AlphaFoldDB" id="A0A9W9L0G6"/>
<dbReference type="OrthoDB" id="5343688at2759"/>
<accession>A0A9W9L0G6</accession>
<feature type="transmembrane region" description="Helical" evidence="1">
    <location>
        <begin position="112"/>
        <end position="130"/>
    </location>
</feature>
<name>A0A9W9L0G6_9EURO</name>
<dbReference type="RefSeq" id="XP_056520448.1">
    <property type="nucleotide sequence ID" value="XM_056666852.1"/>
</dbReference>
<comment type="caution">
    <text evidence="2">The sequence shown here is derived from an EMBL/GenBank/DDBJ whole genome shotgun (WGS) entry which is preliminary data.</text>
</comment>
<feature type="transmembrane region" description="Helical" evidence="1">
    <location>
        <begin position="84"/>
        <end position="106"/>
    </location>
</feature>
<keyword evidence="1" id="KW-0472">Membrane</keyword>
<evidence type="ECO:0000313" key="2">
    <source>
        <dbReference type="EMBL" id="KAJ5130069.1"/>
    </source>
</evidence>
<evidence type="ECO:0000313" key="3">
    <source>
        <dbReference type="Proteomes" id="UP001149079"/>
    </source>
</evidence>
<proteinExistence type="predicted"/>
<sequence>MARVVETPHPPDDMTTAKLNKTNIDQAKANDDDAFPTIKTHVLEPPIPLPPCLNLATEDSEIVAALKLIAASVAQQRQQVAKHLIFHTLFLVPIAAIILLANKAIYEDPSSWLYTIVQAATALSMVLLILKRLVDGYLDEATGVGTLKWLYGHDPSSEANRDNEQTDPALPSENGGTFVLVYRFKKRIIGALVLSTVSRVDNPDTHASAHSTAKTKTYEAFIRAWTVQSAFRSCGVGGELLNTAVQLCHWKGWQGPRFANAHANSLRVLPRSFHGNMDRESELWSSYLRARIEANTRVWVRWEVYDHLASTDDMLSGAIPGDGKEQAGDKAVLELRKHFDAIGRERIELELLKAVEAQNRWSAVPCVKNILDI</sequence>
<keyword evidence="3" id="KW-1185">Reference proteome</keyword>
<reference evidence="2" key="1">
    <citation type="submission" date="2022-11" db="EMBL/GenBank/DDBJ databases">
        <authorList>
            <person name="Petersen C."/>
        </authorList>
    </citation>
    <scope>NUCLEOTIDE SEQUENCE</scope>
    <source>
        <strain evidence="2">IBT 22155</strain>
    </source>
</reference>
<keyword evidence="1" id="KW-0812">Transmembrane</keyword>
<dbReference type="GeneID" id="81406022"/>
<dbReference type="Gene3D" id="3.40.630.30">
    <property type="match status" value="1"/>
</dbReference>
<keyword evidence="1" id="KW-1133">Transmembrane helix</keyword>
<dbReference type="EMBL" id="JAPQKL010000005">
    <property type="protein sequence ID" value="KAJ5130069.1"/>
    <property type="molecule type" value="Genomic_DNA"/>
</dbReference>
<dbReference type="SUPFAM" id="SSF55729">
    <property type="entry name" value="Acyl-CoA N-acyltransferases (Nat)"/>
    <property type="match status" value="1"/>
</dbReference>
<gene>
    <name evidence="2" type="ORF">N7515_006108</name>
</gene>
<evidence type="ECO:0000256" key="1">
    <source>
        <dbReference type="SAM" id="Phobius"/>
    </source>
</evidence>
<dbReference type="Proteomes" id="UP001149079">
    <property type="component" value="Unassembled WGS sequence"/>
</dbReference>
<organism evidence="2 3">
    <name type="scientific">Penicillium bovifimosum</name>
    <dbReference type="NCBI Taxonomy" id="126998"/>
    <lineage>
        <taxon>Eukaryota</taxon>
        <taxon>Fungi</taxon>
        <taxon>Dikarya</taxon>
        <taxon>Ascomycota</taxon>
        <taxon>Pezizomycotina</taxon>
        <taxon>Eurotiomycetes</taxon>
        <taxon>Eurotiomycetidae</taxon>
        <taxon>Eurotiales</taxon>
        <taxon>Aspergillaceae</taxon>
        <taxon>Penicillium</taxon>
    </lineage>
</organism>
<protein>
    <submittedName>
        <fullName evidence="2">Uncharacterized protein</fullName>
    </submittedName>
</protein>
<dbReference type="InterPro" id="IPR016181">
    <property type="entry name" value="Acyl_CoA_acyltransferase"/>
</dbReference>